<evidence type="ECO:0000313" key="9">
    <source>
        <dbReference type="Proteomes" id="UP000625711"/>
    </source>
</evidence>
<dbReference type="InterPro" id="IPR017853">
    <property type="entry name" value="GH"/>
</dbReference>
<comment type="function">
    <text evidence="1">Alpha-L-fucosidase is responsible for hydrolyzing the alpha-1,6-linked fucose joined to the reducing-end N-acetylglucosamine of the carbohydrate moieties of glycoproteins.</text>
</comment>
<comment type="caution">
    <text evidence="8">The sequence shown here is derived from an EMBL/GenBank/DDBJ whole genome shotgun (WGS) entry which is preliminary data.</text>
</comment>
<feature type="domain" description="Glycoside hydrolase family 29 N-terminal" evidence="7">
    <location>
        <begin position="1"/>
        <end position="57"/>
    </location>
</feature>
<dbReference type="GO" id="GO:0006004">
    <property type="term" value="P:fucose metabolic process"/>
    <property type="evidence" value="ECO:0007669"/>
    <property type="project" value="InterPro"/>
</dbReference>
<name>A0A834M8H8_RHYFE</name>
<keyword evidence="6" id="KW-0326">Glycosidase</keyword>
<comment type="similarity">
    <text evidence="2">Belongs to the glycosyl hydrolase 29 family.</text>
</comment>
<dbReference type="Pfam" id="PF01120">
    <property type="entry name" value="Alpha_L_fucos"/>
    <property type="match status" value="1"/>
</dbReference>
<dbReference type="PANTHER" id="PTHR10030">
    <property type="entry name" value="ALPHA-L-FUCOSIDASE"/>
    <property type="match status" value="1"/>
</dbReference>
<dbReference type="InterPro" id="IPR000933">
    <property type="entry name" value="Glyco_hydro_29"/>
</dbReference>
<evidence type="ECO:0000256" key="1">
    <source>
        <dbReference type="ARBA" id="ARBA00004071"/>
    </source>
</evidence>
<evidence type="ECO:0000256" key="5">
    <source>
        <dbReference type="ARBA" id="ARBA00022801"/>
    </source>
</evidence>
<organism evidence="8 9">
    <name type="scientific">Rhynchophorus ferrugineus</name>
    <name type="common">Red palm weevil</name>
    <name type="synonym">Curculio ferrugineus</name>
    <dbReference type="NCBI Taxonomy" id="354439"/>
    <lineage>
        <taxon>Eukaryota</taxon>
        <taxon>Metazoa</taxon>
        <taxon>Ecdysozoa</taxon>
        <taxon>Arthropoda</taxon>
        <taxon>Hexapoda</taxon>
        <taxon>Insecta</taxon>
        <taxon>Pterygota</taxon>
        <taxon>Neoptera</taxon>
        <taxon>Endopterygota</taxon>
        <taxon>Coleoptera</taxon>
        <taxon>Polyphaga</taxon>
        <taxon>Cucujiformia</taxon>
        <taxon>Curculionidae</taxon>
        <taxon>Dryophthorinae</taxon>
        <taxon>Rhynchophorus</taxon>
    </lineage>
</organism>
<accession>A0A834M8H8</accession>
<dbReference type="InterPro" id="IPR016286">
    <property type="entry name" value="FUC_metazoa-typ"/>
</dbReference>
<dbReference type="Gene3D" id="3.20.20.80">
    <property type="entry name" value="Glycosidases"/>
    <property type="match status" value="1"/>
</dbReference>
<evidence type="ECO:0000259" key="7">
    <source>
        <dbReference type="Pfam" id="PF01120"/>
    </source>
</evidence>
<keyword evidence="9" id="KW-1185">Reference proteome</keyword>
<evidence type="ECO:0000256" key="3">
    <source>
        <dbReference type="ARBA" id="ARBA00012662"/>
    </source>
</evidence>
<keyword evidence="4" id="KW-0732">Signal</keyword>
<dbReference type="GO" id="GO:0005764">
    <property type="term" value="C:lysosome"/>
    <property type="evidence" value="ECO:0007669"/>
    <property type="project" value="TreeGrafter"/>
</dbReference>
<keyword evidence="5" id="KW-0378">Hydrolase</keyword>
<proteinExistence type="inferred from homology"/>
<feature type="non-terminal residue" evidence="8">
    <location>
        <position position="1"/>
    </location>
</feature>
<sequence>MPELYELVNNYEPSIIWSDGAWENPDTYWNATDFIAWLYNESPVKDFVVTNDRWGQDVT</sequence>
<evidence type="ECO:0000313" key="8">
    <source>
        <dbReference type="EMBL" id="KAF7275741.1"/>
    </source>
</evidence>
<dbReference type="SUPFAM" id="SSF51445">
    <property type="entry name" value="(Trans)glycosidases"/>
    <property type="match status" value="1"/>
</dbReference>
<evidence type="ECO:0000256" key="2">
    <source>
        <dbReference type="ARBA" id="ARBA00007951"/>
    </source>
</evidence>
<evidence type="ECO:0000256" key="6">
    <source>
        <dbReference type="ARBA" id="ARBA00023295"/>
    </source>
</evidence>
<gene>
    <name evidence="8" type="ORF">GWI33_011315</name>
</gene>
<dbReference type="PANTHER" id="PTHR10030:SF37">
    <property type="entry name" value="ALPHA-L-FUCOSIDASE-RELATED"/>
    <property type="match status" value="1"/>
</dbReference>
<dbReference type="Proteomes" id="UP000625711">
    <property type="component" value="Unassembled WGS sequence"/>
</dbReference>
<dbReference type="OrthoDB" id="6039950at2759"/>
<dbReference type="InterPro" id="IPR057739">
    <property type="entry name" value="Glyco_hydro_29_N"/>
</dbReference>
<dbReference type="EC" id="3.2.1.51" evidence="3"/>
<dbReference type="PRINTS" id="PR00741">
    <property type="entry name" value="GLHYDRLASE29"/>
</dbReference>
<evidence type="ECO:0000256" key="4">
    <source>
        <dbReference type="ARBA" id="ARBA00022729"/>
    </source>
</evidence>
<dbReference type="GO" id="GO:0016139">
    <property type="term" value="P:glycoside catabolic process"/>
    <property type="evidence" value="ECO:0007669"/>
    <property type="project" value="TreeGrafter"/>
</dbReference>
<dbReference type="EMBL" id="JAACXV010009246">
    <property type="protein sequence ID" value="KAF7275741.1"/>
    <property type="molecule type" value="Genomic_DNA"/>
</dbReference>
<reference evidence="8" key="1">
    <citation type="submission" date="2020-08" db="EMBL/GenBank/DDBJ databases">
        <title>Genome sequencing and assembly of the red palm weevil Rhynchophorus ferrugineus.</title>
        <authorList>
            <person name="Dias G.B."/>
            <person name="Bergman C.M."/>
            <person name="Manee M."/>
        </authorList>
    </citation>
    <scope>NUCLEOTIDE SEQUENCE</scope>
    <source>
        <strain evidence="8">AA-2017</strain>
        <tissue evidence="8">Whole larva</tissue>
    </source>
</reference>
<protein>
    <recommendedName>
        <fullName evidence="3">alpha-L-fucosidase</fullName>
        <ecNumber evidence="3">3.2.1.51</ecNumber>
    </recommendedName>
</protein>
<dbReference type="GO" id="GO:0004560">
    <property type="term" value="F:alpha-L-fucosidase activity"/>
    <property type="evidence" value="ECO:0007669"/>
    <property type="project" value="UniProtKB-EC"/>
</dbReference>
<dbReference type="AlphaFoldDB" id="A0A834M8H8"/>